<proteinExistence type="predicted"/>
<feature type="domain" description="DUF4130" evidence="1">
    <location>
        <begin position="94"/>
        <end position="252"/>
    </location>
</feature>
<dbReference type="Pfam" id="PF13566">
    <property type="entry name" value="DUF4130"/>
    <property type="match status" value="1"/>
</dbReference>
<gene>
    <name evidence="2" type="ORF">NCTC9810_01705</name>
</gene>
<dbReference type="EMBL" id="UFTA01000002">
    <property type="protein sequence ID" value="SUU93349.1"/>
    <property type="molecule type" value="Genomic_DNA"/>
</dbReference>
<evidence type="ECO:0000259" key="1">
    <source>
        <dbReference type="Pfam" id="PF13566"/>
    </source>
</evidence>
<reference evidence="2 3" key="1">
    <citation type="submission" date="2018-06" db="EMBL/GenBank/DDBJ databases">
        <authorList>
            <consortium name="Pathogen Informatics"/>
            <person name="Doyle S."/>
        </authorList>
    </citation>
    <scope>NUCLEOTIDE SEQUENCE [LARGE SCALE GENOMIC DNA]</scope>
    <source>
        <strain evidence="2 3">NCTC9810</strain>
    </source>
</reference>
<dbReference type="InterPro" id="IPR025404">
    <property type="entry name" value="DUF4130"/>
</dbReference>
<dbReference type="Proteomes" id="UP000255124">
    <property type="component" value="Unassembled WGS sequence"/>
</dbReference>
<dbReference type="NCBIfam" id="TIGR03915">
    <property type="entry name" value="SAM_7_link_chp"/>
    <property type="match status" value="1"/>
</dbReference>
<name>A0A380WX21_9FIRM</name>
<sequence>MIVITSNYQCLMWFSMIYYYDGSIDGLFTVIFEKYKEIGKCEIKTKTDQMNFLESEIIKTNLVKSERVITSVRDNVGKDFFENVFKVFKSKHPKKEEIIAITIKSSLIYGNAYLTSAKKSAVTFNRIVHNFNHETHAYKGFTRFREIQDEYLLAEITPENDILIHLTLHFLRRMPAEKFIIYDKNRQKASVCEFGSYEELEILEMDAVESQKEVIFKDAWRGFYDAIGIDERKNKKLMQANMPKKYWKYLPEKN</sequence>
<evidence type="ECO:0000313" key="3">
    <source>
        <dbReference type="Proteomes" id="UP000255124"/>
    </source>
</evidence>
<accession>A0A380WX21</accession>
<organism evidence="2 3">
    <name type="scientific">Anaerococcus octavius</name>
    <dbReference type="NCBI Taxonomy" id="54007"/>
    <lineage>
        <taxon>Bacteria</taxon>
        <taxon>Bacillati</taxon>
        <taxon>Bacillota</taxon>
        <taxon>Tissierellia</taxon>
        <taxon>Tissierellales</taxon>
        <taxon>Peptoniphilaceae</taxon>
        <taxon>Anaerococcus</taxon>
    </lineage>
</organism>
<dbReference type="AlphaFoldDB" id="A0A380WX21"/>
<protein>
    <submittedName>
        <fullName evidence="2">Probable DNA metabolism protein</fullName>
    </submittedName>
</protein>
<evidence type="ECO:0000313" key="2">
    <source>
        <dbReference type="EMBL" id="SUU93349.1"/>
    </source>
</evidence>
<dbReference type="InterPro" id="IPR023875">
    <property type="entry name" value="DNA_repair_put"/>
</dbReference>